<organism evidence="5 6">
    <name type="scientific">Alicyclobacillus cellulosilyticus</name>
    <dbReference type="NCBI Taxonomy" id="1003997"/>
    <lineage>
        <taxon>Bacteria</taxon>
        <taxon>Bacillati</taxon>
        <taxon>Bacillota</taxon>
        <taxon>Bacilli</taxon>
        <taxon>Bacillales</taxon>
        <taxon>Alicyclobacillaceae</taxon>
        <taxon>Alicyclobacillus</taxon>
    </lineage>
</organism>
<comment type="similarity">
    <text evidence="1">Belongs to the glycosyltransferase 2 family.</text>
</comment>
<dbReference type="Gene3D" id="3.90.550.10">
    <property type="entry name" value="Spore Coat Polysaccharide Biosynthesis Protein SpsA, Chain A"/>
    <property type="match status" value="1"/>
</dbReference>
<protein>
    <submittedName>
        <fullName evidence="5">Glycosyl transferase family 2</fullName>
    </submittedName>
</protein>
<evidence type="ECO:0000256" key="1">
    <source>
        <dbReference type="ARBA" id="ARBA00006739"/>
    </source>
</evidence>
<dbReference type="Pfam" id="PF13641">
    <property type="entry name" value="Glyco_tranf_2_3"/>
    <property type="match status" value="1"/>
</dbReference>
<sequence length="415" mass="48221">MVSLLQVLVNACYTVMQLLTGAIGVYQIVLSLFGVWHRKRVLRFAPQKRFAVIIPAHDEQRVIGPLIDSLQGQDYPRDLYDIYVVADNCTDHTAEVARRHGAVVYERYHETKRAKGYAIEWMLEQLWRSGKAYDAVVMFDADNLVAPDFLRIMNDYLCEGHRVIQGYLGVKNPFDTWVSVSMAISYWYSNRMWQNARQNLGLSCSLGGTGLCIDMALLKELGWGATGLTEDLEFGVRCVERGIYPVWAHDAKVYDEKPTGLWASVRQRLRWMQGHFHCARTHMWPLILAGLRERNLAKLDAGIYLFQPMRFLILFLTSLMMVLQVATPHTFINDMTRLLPTEFWVVVNVLLYLQLPLALLLERVNWRAYFGLFILPFFLWTWGPVVLQAYFTRTNRTWVHTVHKRAIRLDELRSR</sequence>
<reference evidence="5" key="1">
    <citation type="journal article" date="2014" name="Int. J. Syst. Evol. Microbiol.">
        <title>Complete genome sequence of Corynebacterium casei LMG S-19264T (=DSM 44701T), isolated from a smear-ripened cheese.</title>
        <authorList>
            <consortium name="US DOE Joint Genome Institute (JGI-PGF)"/>
            <person name="Walter F."/>
            <person name="Albersmeier A."/>
            <person name="Kalinowski J."/>
            <person name="Ruckert C."/>
        </authorList>
    </citation>
    <scope>NUCLEOTIDE SEQUENCE</scope>
    <source>
        <strain evidence="5">JCM 18487</strain>
    </source>
</reference>
<dbReference type="GO" id="GO:0016757">
    <property type="term" value="F:glycosyltransferase activity"/>
    <property type="evidence" value="ECO:0007669"/>
    <property type="project" value="UniProtKB-KW"/>
</dbReference>
<feature type="transmembrane region" description="Helical" evidence="4">
    <location>
        <begin position="343"/>
        <end position="361"/>
    </location>
</feature>
<accession>A0A917K474</accession>
<keyword evidence="4" id="KW-1133">Transmembrane helix</keyword>
<feature type="transmembrane region" description="Helical" evidence="4">
    <location>
        <begin position="15"/>
        <end position="36"/>
    </location>
</feature>
<dbReference type="SUPFAM" id="SSF53448">
    <property type="entry name" value="Nucleotide-diphospho-sugar transferases"/>
    <property type="match status" value="1"/>
</dbReference>
<comment type="caution">
    <text evidence="5">The sequence shown here is derived from an EMBL/GenBank/DDBJ whole genome shotgun (WGS) entry which is preliminary data.</text>
</comment>
<keyword evidence="3 5" id="KW-0808">Transferase</keyword>
<evidence type="ECO:0000256" key="3">
    <source>
        <dbReference type="ARBA" id="ARBA00022679"/>
    </source>
</evidence>
<evidence type="ECO:0000256" key="4">
    <source>
        <dbReference type="SAM" id="Phobius"/>
    </source>
</evidence>
<evidence type="ECO:0000256" key="2">
    <source>
        <dbReference type="ARBA" id="ARBA00022676"/>
    </source>
</evidence>
<keyword evidence="4" id="KW-0812">Transmembrane</keyword>
<dbReference type="Proteomes" id="UP000637695">
    <property type="component" value="Unassembled WGS sequence"/>
</dbReference>
<dbReference type="AlphaFoldDB" id="A0A917K474"/>
<dbReference type="PANTHER" id="PTHR43630:SF1">
    <property type="entry name" value="POLY-BETA-1,6-N-ACETYL-D-GLUCOSAMINE SYNTHASE"/>
    <property type="match status" value="1"/>
</dbReference>
<proteinExistence type="inferred from homology"/>
<dbReference type="EMBL" id="BMOY01000004">
    <property type="protein sequence ID" value="GGI97583.1"/>
    <property type="molecule type" value="Genomic_DNA"/>
</dbReference>
<name>A0A917K474_9BACL</name>
<keyword evidence="2" id="KW-0328">Glycosyltransferase</keyword>
<feature type="transmembrane region" description="Helical" evidence="4">
    <location>
        <begin position="301"/>
        <end position="323"/>
    </location>
</feature>
<dbReference type="InterPro" id="IPR029044">
    <property type="entry name" value="Nucleotide-diphossugar_trans"/>
</dbReference>
<evidence type="ECO:0000313" key="6">
    <source>
        <dbReference type="Proteomes" id="UP000637695"/>
    </source>
</evidence>
<feature type="transmembrane region" description="Helical" evidence="4">
    <location>
        <begin position="368"/>
        <end position="391"/>
    </location>
</feature>
<dbReference type="CDD" id="cd06438">
    <property type="entry name" value="EpsO_like"/>
    <property type="match status" value="1"/>
</dbReference>
<reference evidence="5" key="2">
    <citation type="submission" date="2020-09" db="EMBL/GenBank/DDBJ databases">
        <authorList>
            <person name="Sun Q."/>
            <person name="Ohkuma M."/>
        </authorList>
    </citation>
    <scope>NUCLEOTIDE SEQUENCE</scope>
    <source>
        <strain evidence="5">JCM 18487</strain>
    </source>
</reference>
<keyword evidence="6" id="KW-1185">Reference proteome</keyword>
<keyword evidence="4" id="KW-0472">Membrane</keyword>
<evidence type="ECO:0000313" key="5">
    <source>
        <dbReference type="EMBL" id="GGI97583.1"/>
    </source>
</evidence>
<dbReference type="PANTHER" id="PTHR43630">
    <property type="entry name" value="POLY-BETA-1,6-N-ACETYL-D-GLUCOSAMINE SYNTHASE"/>
    <property type="match status" value="1"/>
</dbReference>
<gene>
    <name evidence="5" type="ORF">GCM10010885_04060</name>
</gene>